<organism evidence="3">
    <name type="scientific">marine metagenome</name>
    <dbReference type="NCBI Taxonomy" id="408172"/>
    <lineage>
        <taxon>unclassified sequences</taxon>
        <taxon>metagenomes</taxon>
        <taxon>ecological metagenomes</taxon>
    </lineage>
</organism>
<dbReference type="PANTHER" id="PTHR30336:SF4">
    <property type="entry name" value="ENVELOPE BIOGENESIS FACTOR ELYC"/>
    <property type="match status" value="1"/>
</dbReference>
<dbReference type="InterPro" id="IPR014729">
    <property type="entry name" value="Rossmann-like_a/b/a_fold"/>
</dbReference>
<dbReference type="EMBL" id="UINC01038901">
    <property type="protein sequence ID" value="SVB36594.1"/>
    <property type="molecule type" value="Genomic_DNA"/>
</dbReference>
<keyword evidence="1" id="KW-0472">Membrane</keyword>
<feature type="domain" description="DUF218" evidence="2">
    <location>
        <begin position="82"/>
        <end position="248"/>
    </location>
</feature>
<protein>
    <recommendedName>
        <fullName evidence="2">DUF218 domain-containing protein</fullName>
    </recommendedName>
</protein>
<feature type="transmembrane region" description="Helical" evidence="1">
    <location>
        <begin position="47"/>
        <end position="66"/>
    </location>
</feature>
<dbReference type="Pfam" id="PF02698">
    <property type="entry name" value="DUF218"/>
    <property type="match status" value="1"/>
</dbReference>
<dbReference type="GO" id="GO:0005886">
    <property type="term" value="C:plasma membrane"/>
    <property type="evidence" value="ECO:0007669"/>
    <property type="project" value="TreeGrafter"/>
</dbReference>
<dbReference type="AlphaFoldDB" id="A0A382DF30"/>
<reference evidence="3" key="1">
    <citation type="submission" date="2018-05" db="EMBL/GenBank/DDBJ databases">
        <authorList>
            <person name="Lanie J.A."/>
            <person name="Ng W.-L."/>
            <person name="Kazmierczak K.M."/>
            <person name="Andrzejewski T.M."/>
            <person name="Davidsen T.M."/>
            <person name="Wayne K.J."/>
            <person name="Tettelin H."/>
            <person name="Glass J.I."/>
            <person name="Rusch D."/>
            <person name="Podicherti R."/>
            <person name="Tsui H.-C.T."/>
            <person name="Winkler M.E."/>
        </authorList>
    </citation>
    <scope>NUCLEOTIDE SEQUENCE</scope>
</reference>
<keyword evidence="1" id="KW-1133">Transmembrane helix</keyword>
<name>A0A382DF30_9ZZZZ</name>
<gene>
    <name evidence="3" type="ORF">METZ01_LOCUS189448</name>
</gene>
<dbReference type="InterPro" id="IPR003848">
    <property type="entry name" value="DUF218"/>
</dbReference>
<dbReference type="GO" id="GO:0043164">
    <property type="term" value="P:Gram-negative-bacterium-type cell wall biogenesis"/>
    <property type="evidence" value="ECO:0007669"/>
    <property type="project" value="TreeGrafter"/>
</dbReference>
<feature type="transmembrane region" description="Helical" evidence="1">
    <location>
        <begin position="12"/>
        <end position="35"/>
    </location>
</feature>
<dbReference type="InterPro" id="IPR051599">
    <property type="entry name" value="Cell_Envelope_Assoc"/>
</dbReference>
<evidence type="ECO:0000313" key="3">
    <source>
        <dbReference type="EMBL" id="SVB36594.1"/>
    </source>
</evidence>
<keyword evidence="1" id="KW-0812">Transmembrane</keyword>
<sequence>VDSLFYWFSKLIWLLASPDSLLIIWFGVGFFLLWLGKSVWAKKVLGVLLGLVLMVALFPIGEWLLYPLETKYPHNPQLEDVDGIIVLSGSEDPVHTKTWNQVTVGGATERNLAFMMLARQHPEAKLVFTGGVGNMLQQDYKEADVAKRLFEEQGMDVSQVIFERESRNTWENALLSKELVRPEPGTNWVLITTAWHMPRSVGAFCKVGWEVTPYPVDFYTLPDNLLRVSWGFADNLNRLVTAAKEWVGLVVYQFTGKAC</sequence>
<accession>A0A382DF30</accession>
<evidence type="ECO:0000256" key="1">
    <source>
        <dbReference type="SAM" id="Phobius"/>
    </source>
</evidence>
<dbReference type="GO" id="GO:0000270">
    <property type="term" value="P:peptidoglycan metabolic process"/>
    <property type="evidence" value="ECO:0007669"/>
    <property type="project" value="TreeGrafter"/>
</dbReference>
<dbReference type="PANTHER" id="PTHR30336">
    <property type="entry name" value="INNER MEMBRANE PROTEIN, PROBABLE PERMEASE"/>
    <property type="match status" value="1"/>
</dbReference>
<dbReference type="CDD" id="cd06259">
    <property type="entry name" value="YdcF-like"/>
    <property type="match status" value="1"/>
</dbReference>
<dbReference type="Gene3D" id="3.40.50.620">
    <property type="entry name" value="HUPs"/>
    <property type="match status" value="1"/>
</dbReference>
<evidence type="ECO:0000259" key="2">
    <source>
        <dbReference type="Pfam" id="PF02698"/>
    </source>
</evidence>
<feature type="non-terminal residue" evidence="3">
    <location>
        <position position="1"/>
    </location>
</feature>
<proteinExistence type="predicted"/>